<comment type="caution">
    <text evidence="2">The sequence shown here is derived from an EMBL/GenBank/DDBJ whole genome shotgun (WGS) entry which is preliminary data.</text>
</comment>
<dbReference type="AlphaFoldDB" id="A0AAD7GNA0"/>
<sequence length="183" mass="19265">MLTMLAYARFCLPAALHLPPTNQSTFHQWTIGPIYYAALVTTEAIGPSSTTQVLDLGANSNNEFTSAYALFEAGTLFNYATDPSGASNVMAEREHDTELGVGEVSAGSEREPEGELYTSGGNFGRLTGTENVTMVAQTCAVTVPTPGFALVFLSDGALTEDRGAPSTMFATTAVTKTQNTGAY</sequence>
<evidence type="ECO:0000313" key="2">
    <source>
        <dbReference type="EMBL" id="KAJ7697051.1"/>
    </source>
</evidence>
<evidence type="ECO:0000313" key="3">
    <source>
        <dbReference type="Proteomes" id="UP001221757"/>
    </source>
</evidence>
<evidence type="ECO:0000256" key="1">
    <source>
        <dbReference type="SAM" id="MobiDB-lite"/>
    </source>
</evidence>
<dbReference type="Proteomes" id="UP001221757">
    <property type="component" value="Unassembled WGS sequence"/>
</dbReference>
<keyword evidence="3" id="KW-1185">Reference proteome</keyword>
<dbReference type="EMBL" id="JARKIE010000032">
    <property type="protein sequence ID" value="KAJ7697051.1"/>
    <property type="molecule type" value="Genomic_DNA"/>
</dbReference>
<feature type="region of interest" description="Disordered" evidence="1">
    <location>
        <begin position="102"/>
        <end position="122"/>
    </location>
</feature>
<protein>
    <submittedName>
        <fullName evidence="2">Uncharacterized protein</fullName>
    </submittedName>
</protein>
<organism evidence="2 3">
    <name type="scientific">Mycena rosella</name>
    <name type="common">Pink bonnet</name>
    <name type="synonym">Agaricus rosellus</name>
    <dbReference type="NCBI Taxonomy" id="1033263"/>
    <lineage>
        <taxon>Eukaryota</taxon>
        <taxon>Fungi</taxon>
        <taxon>Dikarya</taxon>
        <taxon>Basidiomycota</taxon>
        <taxon>Agaricomycotina</taxon>
        <taxon>Agaricomycetes</taxon>
        <taxon>Agaricomycetidae</taxon>
        <taxon>Agaricales</taxon>
        <taxon>Marasmiineae</taxon>
        <taxon>Mycenaceae</taxon>
        <taxon>Mycena</taxon>
    </lineage>
</organism>
<gene>
    <name evidence="2" type="ORF">B0H17DRAFT_1130690</name>
</gene>
<accession>A0AAD7GNA0</accession>
<proteinExistence type="predicted"/>
<reference evidence="2" key="1">
    <citation type="submission" date="2023-03" db="EMBL/GenBank/DDBJ databases">
        <title>Massive genome expansion in bonnet fungi (Mycena s.s.) driven by repeated elements and novel gene families across ecological guilds.</title>
        <authorList>
            <consortium name="Lawrence Berkeley National Laboratory"/>
            <person name="Harder C.B."/>
            <person name="Miyauchi S."/>
            <person name="Viragh M."/>
            <person name="Kuo A."/>
            <person name="Thoen E."/>
            <person name="Andreopoulos B."/>
            <person name="Lu D."/>
            <person name="Skrede I."/>
            <person name="Drula E."/>
            <person name="Henrissat B."/>
            <person name="Morin E."/>
            <person name="Kohler A."/>
            <person name="Barry K."/>
            <person name="LaButti K."/>
            <person name="Morin E."/>
            <person name="Salamov A."/>
            <person name="Lipzen A."/>
            <person name="Mereny Z."/>
            <person name="Hegedus B."/>
            <person name="Baldrian P."/>
            <person name="Stursova M."/>
            <person name="Weitz H."/>
            <person name="Taylor A."/>
            <person name="Grigoriev I.V."/>
            <person name="Nagy L.G."/>
            <person name="Martin F."/>
            <person name="Kauserud H."/>
        </authorList>
    </citation>
    <scope>NUCLEOTIDE SEQUENCE</scope>
    <source>
        <strain evidence="2">CBHHK067</strain>
    </source>
</reference>
<name>A0AAD7GNA0_MYCRO</name>